<evidence type="ECO:0000313" key="2">
    <source>
        <dbReference type="Proteomes" id="UP001056778"/>
    </source>
</evidence>
<dbReference type="EMBL" id="CM043015">
    <property type="protein sequence ID" value="KAI4471329.1"/>
    <property type="molecule type" value="Genomic_DNA"/>
</dbReference>
<keyword evidence="2" id="KW-1185">Reference proteome</keyword>
<proteinExistence type="predicted"/>
<gene>
    <name evidence="1" type="ORF">MML48_1g13654</name>
</gene>
<comment type="caution">
    <text evidence="1">The sequence shown here is derived from an EMBL/GenBank/DDBJ whole genome shotgun (WGS) entry which is preliminary data.</text>
</comment>
<evidence type="ECO:0000313" key="1">
    <source>
        <dbReference type="EMBL" id="KAI4471329.1"/>
    </source>
</evidence>
<accession>A0ACB9TX41</accession>
<protein>
    <submittedName>
        <fullName evidence="1">Dna-3-methyladenine glycosylase</fullName>
    </submittedName>
</protein>
<sequence>MTSLKRKLNLAMNTNKKKTDNKVKNVPQLHLTRLGREYFNVSCDKLAKFLLGKVLVHHVEDVLLKGRIIETECYLGGNDKASHSYNGRRTPANEAMYMEPGTAYVYKIYGMYHCFNISSIELGAAVLIRALEPIDGIDKMQDYRSVSRMKMIKTHELCKGPSKLCISMNITKENCNKVDMCNNNNLWIEADDFSDNFQIVNSTRIGIGPTAEEWVNTPLRFYIKDNIHVSKRDREKEKELTIVNEYLIKHI</sequence>
<reference evidence="1" key="1">
    <citation type="submission" date="2022-04" db="EMBL/GenBank/DDBJ databases">
        <title>Chromosome-scale genome assembly of Holotrichia oblita Faldermann.</title>
        <authorList>
            <person name="Rongchong L."/>
        </authorList>
    </citation>
    <scope>NUCLEOTIDE SEQUENCE</scope>
    <source>
        <strain evidence="1">81SQS9</strain>
    </source>
</reference>
<dbReference type="Proteomes" id="UP001056778">
    <property type="component" value="Chromosome 1"/>
</dbReference>
<name>A0ACB9TX41_HOLOL</name>
<organism evidence="1 2">
    <name type="scientific">Holotrichia oblita</name>
    <name type="common">Chafer beetle</name>
    <dbReference type="NCBI Taxonomy" id="644536"/>
    <lineage>
        <taxon>Eukaryota</taxon>
        <taxon>Metazoa</taxon>
        <taxon>Ecdysozoa</taxon>
        <taxon>Arthropoda</taxon>
        <taxon>Hexapoda</taxon>
        <taxon>Insecta</taxon>
        <taxon>Pterygota</taxon>
        <taxon>Neoptera</taxon>
        <taxon>Endopterygota</taxon>
        <taxon>Coleoptera</taxon>
        <taxon>Polyphaga</taxon>
        <taxon>Scarabaeiformia</taxon>
        <taxon>Scarabaeidae</taxon>
        <taxon>Melolonthinae</taxon>
        <taxon>Holotrichia</taxon>
    </lineage>
</organism>